<feature type="compositionally biased region" description="Basic residues" evidence="10">
    <location>
        <begin position="1"/>
        <end position="11"/>
    </location>
</feature>
<dbReference type="PANTHER" id="PTHR33910:SF1">
    <property type="entry name" value="PROTEIN TRANSLOCASE SUBUNIT SECE"/>
    <property type="match status" value="1"/>
</dbReference>
<organism evidence="11 12">
    <name type="scientific">Acidimicrobiia bacterium BACL6 MAG-120924-bin43</name>
    <dbReference type="NCBI Taxonomy" id="1655583"/>
    <lineage>
        <taxon>Bacteria</taxon>
        <taxon>Bacillati</taxon>
        <taxon>Actinomycetota</taxon>
        <taxon>Acidimicrobiia</taxon>
        <taxon>acIV cluster</taxon>
    </lineage>
</organism>
<dbReference type="GO" id="GO:0005886">
    <property type="term" value="C:plasma membrane"/>
    <property type="evidence" value="ECO:0007669"/>
    <property type="project" value="UniProtKB-SubCell"/>
</dbReference>
<keyword evidence="5 9" id="KW-0653">Protein transport</keyword>
<dbReference type="AlphaFoldDB" id="A0A0R2Q5N4"/>
<sequence>MDLNRQQKRAMQKMGEVNEQGAPVRQARASVAPRQGKERTSPAQYIREVRDEMRKVAWPKWPEIRRYSIIVLATVVVITAFVGGLDAVFGILSGWLYKD</sequence>
<evidence type="ECO:0000256" key="1">
    <source>
        <dbReference type="ARBA" id="ARBA00004370"/>
    </source>
</evidence>
<dbReference type="PANTHER" id="PTHR33910">
    <property type="entry name" value="PROTEIN TRANSLOCASE SUBUNIT SECE"/>
    <property type="match status" value="1"/>
</dbReference>
<evidence type="ECO:0000256" key="3">
    <source>
        <dbReference type="ARBA" id="ARBA00022475"/>
    </source>
</evidence>
<keyword evidence="6 9" id="KW-1133">Transmembrane helix</keyword>
<dbReference type="InterPro" id="IPR005807">
    <property type="entry name" value="SecE_bac"/>
</dbReference>
<protein>
    <recommendedName>
        <fullName evidence="9">Protein translocase subunit SecE</fullName>
    </recommendedName>
</protein>
<dbReference type="EMBL" id="LIBJ01000477">
    <property type="protein sequence ID" value="KRO45567.1"/>
    <property type="molecule type" value="Genomic_DNA"/>
</dbReference>
<evidence type="ECO:0000256" key="2">
    <source>
        <dbReference type="ARBA" id="ARBA00022448"/>
    </source>
</evidence>
<dbReference type="PROSITE" id="PS01067">
    <property type="entry name" value="SECE_SEC61G"/>
    <property type="match status" value="1"/>
</dbReference>
<evidence type="ECO:0000256" key="4">
    <source>
        <dbReference type="ARBA" id="ARBA00022692"/>
    </source>
</evidence>
<reference evidence="11 12" key="1">
    <citation type="submission" date="2015-10" db="EMBL/GenBank/DDBJ databases">
        <title>Metagenome-Assembled Genomes uncover a global brackish microbiome.</title>
        <authorList>
            <person name="Hugerth L.W."/>
            <person name="Larsson J."/>
            <person name="Alneberg J."/>
            <person name="Lindh M.V."/>
            <person name="Legrand C."/>
            <person name="Pinhassi J."/>
            <person name="Andersson A.F."/>
        </authorList>
    </citation>
    <scope>NUCLEOTIDE SEQUENCE [LARGE SCALE GENOMIC DNA]</scope>
    <source>
        <strain evidence="11">BACL6 MAG-120924-bin43</strain>
    </source>
</reference>
<gene>
    <name evidence="9" type="primary">secE</name>
    <name evidence="11" type="ORF">ABR75_03955</name>
</gene>
<dbReference type="Pfam" id="PF00584">
    <property type="entry name" value="SecE"/>
    <property type="match status" value="1"/>
</dbReference>
<keyword evidence="3 9" id="KW-1003">Cell membrane</keyword>
<accession>A0A0R2Q5N4</accession>
<name>A0A0R2Q5N4_9ACTN</name>
<feature type="region of interest" description="Disordered" evidence="10">
    <location>
        <begin position="1"/>
        <end position="41"/>
    </location>
</feature>
<evidence type="ECO:0000256" key="6">
    <source>
        <dbReference type="ARBA" id="ARBA00022989"/>
    </source>
</evidence>
<dbReference type="GO" id="GO:0006605">
    <property type="term" value="P:protein targeting"/>
    <property type="evidence" value="ECO:0007669"/>
    <property type="project" value="UniProtKB-UniRule"/>
</dbReference>
<comment type="subcellular location">
    <subcellularLocation>
        <location evidence="9">Cell membrane</location>
        <topology evidence="9">Single-pass membrane protein</topology>
    </subcellularLocation>
    <subcellularLocation>
        <location evidence="1">Membrane</location>
    </subcellularLocation>
</comment>
<dbReference type="InterPro" id="IPR038379">
    <property type="entry name" value="SecE_sf"/>
</dbReference>
<keyword evidence="4 9" id="KW-0812">Transmembrane</keyword>
<feature type="transmembrane region" description="Helical" evidence="9">
    <location>
        <begin position="69"/>
        <end position="97"/>
    </location>
</feature>
<dbReference type="NCBIfam" id="TIGR00964">
    <property type="entry name" value="secE_bact"/>
    <property type="match status" value="1"/>
</dbReference>
<dbReference type="GO" id="GO:0043952">
    <property type="term" value="P:protein transport by the Sec complex"/>
    <property type="evidence" value="ECO:0007669"/>
    <property type="project" value="UniProtKB-UniRule"/>
</dbReference>
<evidence type="ECO:0000256" key="8">
    <source>
        <dbReference type="ARBA" id="ARBA00023136"/>
    </source>
</evidence>
<dbReference type="GO" id="GO:0009306">
    <property type="term" value="P:protein secretion"/>
    <property type="evidence" value="ECO:0007669"/>
    <property type="project" value="UniProtKB-UniRule"/>
</dbReference>
<evidence type="ECO:0000256" key="7">
    <source>
        <dbReference type="ARBA" id="ARBA00023010"/>
    </source>
</evidence>
<evidence type="ECO:0000313" key="11">
    <source>
        <dbReference type="EMBL" id="KRO45567.1"/>
    </source>
</evidence>
<dbReference type="Proteomes" id="UP000051017">
    <property type="component" value="Unassembled WGS sequence"/>
</dbReference>
<keyword evidence="8 9" id="KW-0472">Membrane</keyword>
<proteinExistence type="inferred from homology"/>
<evidence type="ECO:0000256" key="10">
    <source>
        <dbReference type="SAM" id="MobiDB-lite"/>
    </source>
</evidence>
<keyword evidence="2 9" id="KW-0813">Transport</keyword>
<dbReference type="InterPro" id="IPR001901">
    <property type="entry name" value="Translocase_SecE/Sec61-g"/>
</dbReference>
<keyword evidence="7 9" id="KW-0811">Translocation</keyword>
<dbReference type="HAMAP" id="MF_00422">
    <property type="entry name" value="SecE"/>
    <property type="match status" value="1"/>
</dbReference>
<dbReference type="GO" id="GO:0065002">
    <property type="term" value="P:intracellular protein transmembrane transport"/>
    <property type="evidence" value="ECO:0007669"/>
    <property type="project" value="UniProtKB-UniRule"/>
</dbReference>
<evidence type="ECO:0000256" key="9">
    <source>
        <dbReference type="HAMAP-Rule" id="MF_00422"/>
    </source>
</evidence>
<dbReference type="Gene3D" id="1.20.5.1030">
    <property type="entry name" value="Preprotein translocase secy subunit"/>
    <property type="match status" value="1"/>
</dbReference>
<comment type="subunit">
    <text evidence="9">Component of the Sec protein translocase complex. Heterotrimer consisting of SecY, SecE and SecG subunits. The heterotrimers can form oligomers, although 1 heterotrimer is thought to be able to translocate proteins. Interacts with the ribosome. Interacts with SecDF, and other proteins may be involved. Interacts with SecA.</text>
</comment>
<comment type="function">
    <text evidence="9">Essential subunit of the Sec protein translocation channel SecYEG. Clamps together the 2 halves of SecY. May contact the channel plug during translocation.</text>
</comment>
<comment type="caution">
    <text evidence="11">The sequence shown here is derived from an EMBL/GenBank/DDBJ whole genome shotgun (WGS) entry which is preliminary data.</text>
</comment>
<comment type="similarity">
    <text evidence="9">Belongs to the SecE/SEC61-gamma family.</text>
</comment>
<evidence type="ECO:0000313" key="12">
    <source>
        <dbReference type="Proteomes" id="UP000051017"/>
    </source>
</evidence>
<dbReference type="GO" id="GO:0008320">
    <property type="term" value="F:protein transmembrane transporter activity"/>
    <property type="evidence" value="ECO:0007669"/>
    <property type="project" value="UniProtKB-UniRule"/>
</dbReference>
<evidence type="ECO:0000256" key="5">
    <source>
        <dbReference type="ARBA" id="ARBA00022927"/>
    </source>
</evidence>